<proteinExistence type="predicted"/>
<organism evidence="7 8">
    <name type="scientific">Habropoda laboriosa</name>
    <dbReference type="NCBI Taxonomy" id="597456"/>
    <lineage>
        <taxon>Eukaryota</taxon>
        <taxon>Metazoa</taxon>
        <taxon>Ecdysozoa</taxon>
        <taxon>Arthropoda</taxon>
        <taxon>Hexapoda</taxon>
        <taxon>Insecta</taxon>
        <taxon>Pterygota</taxon>
        <taxon>Neoptera</taxon>
        <taxon>Endopterygota</taxon>
        <taxon>Hymenoptera</taxon>
        <taxon>Apocrita</taxon>
        <taxon>Aculeata</taxon>
        <taxon>Apoidea</taxon>
        <taxon>Anthophila</taxon>
        <taxon>Apidae</taxon>
        <taxon>Habropoda</taxon>
    </lineage>
</organism>
<keyword evidence="2 5" id="KW-0812">Transmembrane</keyword>
<feature type="transmembrane region" description="Helical" evidence="5">
    <location>
        <begin position="151"/>
        <end position="173"/>
    </location>
</feature>
<feature type="transmembrane region" description="Helical" evidence="5">
    <location>
        <begin position="185"/>
        <end position="203"/>
    </location>
</feature>
<feature type="transmembrane region" description="Helical" evidence="5">
    <location>
        <begin position="23"/>
        <end position="47"/>
    </location>
</feature>
<protein>
    <submittedName>
        <fullName evidence="7">Proton-coupled amino acid transporter 1</fullName>
    </submittedName>
</protein>
<feature type="transmembrane region" description="Helical" evidence="5">
    <location>
        <begin position="127"/>
        <end position="144"/>
    </location>
</feature>
<dbReference type="OrthoDB" id="2417221at2759"/>
<dbReference type="GO" id="GO:0015179">
    <property type="term" value="F:L-amino acid transmembrane transporter activity"/>
    <property type="evidence" value="ECO:0007669"/>
    <property type="project" value="TreeGrafter"/>
</dbReference>
<evidence type="ECO:0000313" key="7">
    <source>
        <dbReference type="EMBL" id="KOC61891.1"/>
    </source>
</evidence>
<accession>A0A0L7QTW8</accession>
<keyword evidence="4 5" id="KW-0472">Membrane</keyword>
<feature type="domain" description="Amino acid transporter transmembrane" evidence="6">
    <location>
        <begin position="2"/>
        <end position="261"/>
    </location>
</feature>
<dbReference type="PANTHER" id="PTHR22950:SF349">
    <property type="entry name" value="AMINO ACID TRANSPORTER TRANSMEMBRANE DOMAIN-CONTAINING PROTEIN"/>
    <property type="match status" value="1"/>
</dbReference>
<keyword evidence="3 5" id="KW-1133">Transmembrane helix</keyword>
<evidence type="ECO:0000313" key="8">
    <source>
        <dbReference type="Proteomes" id="UP000053825"/>
    </source>
</evidence>
<dbReference type="STRING" id="597456.A0A0L7QTW8"/>
<sequence length="264" mass="30004">LMHLLKASVGNGLLFLPHGYKRAGYVMGIICSIFIGVLCTHTVVTLVRCSQILCKRHHIPMLDFAGTAEVAFENGPERIRKYSKIFSIITNVIVCFVHIQAGVIYTLYVSSSFQQVIEFFSDHEMNVRIYILALFPIICMFAFVPNLKYLAPFSIVGFLFMLTGVCVALHYLFQAFPSPGRLKPFTQVLPVPMYCTLFLYSLHNVTLCMPLENSMKNPRRLPRLITFNMLANTCLYTTFGFFGYNKYMDSTCDTVIKNLPLDDP</sequence>
<feature type="transmembrane region" description="Helical" evidence="5">
    <location>
        <begin position="85"/>
        <end position="107"/>
    </location>
</feature>
<dbReference type="PANTHER" id="PTHR22950">
    <property type="entry name" value="AMINO ACID TRANSPORTER"/>
    <property type="match status" value="1"/>
</dbReference>
<dbReference type="Proteomes" id="UP000053825">
    <property type="component" value="Unassembled WGS sequence"/>
</dbReference>
<comment type="subcellular location">
    <subcellularLocation>
        <location evidence="1">Membrane</location>
        <topology evidence="1">Multi-pass membrane protein</topology>
    </subcellularLocation>
</comment>
<name>A0A0L7QTW8_9HYME</name>
<gene>
    <name evidence="7" type="ORF">WH47_05424</name>
</gene>
<dbReference type="GO" id="GO:0005774">
    <property type="term" value="C:vacuolar membrane"/>
    <property type="evidence" value="ECO:0007669"/>
    <property type="project" value="TreeGrafter"/>
</dbReference>
<feature type="non-terminal residue" evidence="7">
    <location>
        <position position="1"/>
    </location>
</feature>
<feature type="transmembrane region" description="Helical" evidence="5">
    <location>
        <begin position="224"/>
        <end position="244"/>
    </location>
</feature>
<dbReference type="InterPro" id="IPR013057">
    <property type="entry name" value="AA_transpt_TM"/>
</dbReference>
<evidence type="ECO:0000256" key="2">
    <source>
        <dbReference type="ARBA" id="ARBA00022692"/>
    </source>
</evidence>
<dbReference type="AlphaFoldDB" id="A0A0L7QTW8"/>
<dbReference type="EMBL" id="KQ414747">
    <property type="protein sequence ID" value="KOC61891.1"/>
    <property type="molecule type" value="Genomic_DNA"/>
</dbReference>
<evidence type="ECO:0000256" key="4">
    <source>
        <dbReference type="ARBA" id="ARBA00023136"/>
    </source>
</evidence>
<evidence type="ECO:0000256" key="3">
    <source>
        <dbReference type="ARBA" id="ARBA00022989"/>
    </source>
</evidence>
<dbReference type="Pfam" id="PF01490">
    <property type="entry name" value="Aa_trans"/>
    <property type="match status" value="1"/>
</dbReference>
<evidence type="ECO:0000256" key="1">
    <source>
        <dbReference type="ARBA" id="ARBA00004141"/>
    </source>
</evidence>
<reference evidence="7 8" key="1">
    <citation type="submission" date="2015-07" db="EMBL/GenBank/DDBJ databases">
        <title>The genome of Habropoda laboriosa.</title>
        <authorList>
            <person name="Pan H."/>
            <person name="Kapheim K."/>
        </authorList>
    </citation>
    <scope>NUCLEOTIDE SEQUENCE [LARGE SCALE GENOMIC DNA]</scope>
    <source>
        <strain evidence="7">0110345459</strain>
    </source>
</reference>
<keyword evidence="8" id="KW-1185">Reference proteome</keyword>
<evidence type="ECO:0000256" key="5">
    <source>
        <dbReference type="SAM" id="Phobius"/>
    </source>
</evidence>
<evidence type="ECO:0000259" key="6">
    <source>
        <dbReference type="Pfam" id="PF01490"/>
    </source>
</evidence>